<accession>A0AAW1R5D9</accession>
<dbReference type="Proteomes" id="UP001489004">
    <property type="component" value="Unassembled WGS sequence"/>
</dbReference>
<dbReference type="NCBIfam" id="TIGR00379">
    <property type="entry name" value="cobB"/>
    <property type="match status" value="1"/>
</dbReference>
<evidence type="ECO:0000313" key="9">
    <source>
        <dbReference type="EMBL" id="KAK9828636.1"/>
    </source>
</evidence>
<sequence>MKVIVIGGTSSGVGKTSLSVGLMAALRRRGLRVQAFKVGPDFLDPLHHEAATGRASINLDGWMMDRDQNLACFHRHTADADIAVVEGVMGLFDGRDGKTEAGSTAQMAKWLGASVVLVLDCWAIARSAAAIIKGYQDFDPDLKLGGVLLNKVGGPAHTQWLQEAVDTSGVSVKVLGGVPKDDSVTVKERYLGLHMPGDEDTPKEYIGKLASLVADNVDMEALLEVAATADVPMPTTPLPASVRGPSLGQRLRIGVAKDAAFGFYYFENLSLLESAGAELVFFSPMTESLPANLAGLYFGGGYPEKHAAQLASNVPLLAAVKAFAEAGGVVYAECGGLVYLSQSIQPLGEPQCNMVGVFPFRTHMTKDKMKMGYVEVQTQANCPLFPANATVRGHVFHFSEILQESVVPGFTPGSKDEGWQATYKALMQTPGAEQVPEGYTRNNVVASYVHLHFGSNPAFAESLVRRCQSVDVGAVDQAASEAAELAYSVRVVPAEYSPQQPPVLGRSSGGGMVNVLSAPNLQLISARSSGDGSDEWALPERGKSHTLDIDRSRSQQLSSSYTHNSYMPQAQDAQHAQHGDFFGSAPQHTTGYLDHFGSAGAIQQQQPLKEHGLPHSVSSSALYARERSHAAASSSGRPSDDHRHWVRDPAGHFRPGWHSPTPSDSIVSLLPSGTEILFALGLGNRVMGVTDHCDFPKEAAGRPRVCTCRIDFTQLSSAEVEARMQELRAAGTSPTIIDWEWLAREQPGLVLTQDSCRICDADSGSVAEALNKAGLLGPHAATQLMTLTPRTISDVMDSILEVGQAAGVAQEAVRLVDRLRARLRAVATEVARCQRRPRVLSLEGLSPLCLGGQWLPEMKELAGGADEWLQPGDQPLRITWDQVRQYAPEVLVLSPCSAGLQRALGEACELAALPGWWALPAVKTGQVYICDHACFSRPGPRLVDGVEILSRILHPDLVSKRVPEKMVLKLSLHGGQRCRQRLLPNYFVPYS</sequence>
<keyword evidence="3" id="KW-0547">Nucleotide-binding</keyword>
<dbReference type="PROSITE" id="PS50983">
    <property type="entry name" value="FE_B12_PBP"/>
    <property type="match status" value="1"/>
</dbReference>
<name>A0AAW1R5D9_9CHLO</name>
<dbReference type="Pfam" id="PF01497">
    <property type="entry name" value="Peripla_BP_2"/>
    <property type="match status" value="1"/>
</dbReference>
<protein>
    <recommendedName>
        <fullName evidence="8">Fe/B12 periplasmic-binding domain-containing protein</fullName>
    </recommendedName>
</protein>
<dbReference type="InterPro" id="IPR002586">
    <property type="entry name" value="CobQ/CobB/MinD/ParA_Nub-bd_dom"/>
</dbReference>
<dbReference type="Gene3D" id="3.40.50.300">
    <property type="entry name" value="P-loop containing nucleotide triphosphate hydrolases"/>
    <property type="match status" value="2"/>
</dbReference>
<dbReference type="HAMAP" id="MF_00027">
    <property type="entry name" value="CobB_CbiA"/>
    <property type="match status" value="1"/>
</dbReference>
<comment type="cofactor">
    <cofactor evidence="1">
        <name>Mg(2+)</name>
        <dbReference type="ChEBI" id="CHEBI:18420"/>
    </cofactor>
</comment>
<keyword evidence="2" id="KW-0436">Ligase</keyword>
<dbReference type="SUPFAM" id="SSF52540">
    <property type="entry name" value="P-loop containing nucleoside triphosphate hydrolases"/>
    <property type="match status" value="1"/>
</dbReference>
<dbReference type="CDD" id="cd03130">
    <property type="entry name" value="GATase1_CobB"/>
    <property type="match status" value="1"/>
</dbReference>
<feature type="region of interest" description="Disordered" evidence="7">
    <location>
        <begin position="527"/>
        <end position="561"/>
    </location>
</feature>
<dbReference type="AlphaFoldDB" id="A0AAW1R5D9"/>
<organism evidence="9 10">
    <name type="scientific">[Myrmecia] bisecta</name>
    <dbReference type="NCBI Taxonomy" id="41462"/>
    <lineage>
        <taxon>Eukaryota</taxon>
        <taxon>Viridiplantae</taxon>
        <taxon>Chlorophyta</taxon>
        <taxon>core chlorophytes</taxon>
        <taxon>Trebouxiophyceae</taxon>
        <taxon>Trebouxiales</taxon>
        <taxon>Trebouxiaceae</taxon>
        <taxon>Myrmecia</taxon>
    </lineage>
</organism>
<evidence type="ECO:0000256" key="5">
    <source>
        <dbReference type="ARBA" id="ARBA00022842"/>
    </source>
</evidence>
<dbReference type="SUPFAM" id="SSF52317">
    <property type="entry name" value="Class I glutamine amidotransferase-like"/>
    <property type="match status" value="1"/>
</dbReference>
<evidence type="ECO:0000256" key="1">
    <source>
        <dbReference type="ARBA" id="ARBA00001946"/>
    </source>
</evidence>
<dbReference type="InterPro" id="IPR011698">
    <property type="entry name" value="GATase_3"/>
</dbReference>
<evidence type="ECO:0000259" key="8">
    <source>
        <dbReference type="PROSITE" id="PS50983"/>
    </source>
</evidence>
<comment type="caution">
    <text evidence="9">The sequence shown here is derived from an EMBL/GenBank/DDBJ whole genome shotgun (WGS) entry which is preliminary data.</text>
</comment>
<reference evidence="9 10" key="1">
    <citation type="journal article" date="2024" name="Nat. Commun.">
        <title>Phylogenomics reveals the evolutionary origins of lichenization in chlorophyte algae.</title>
        <authorList>
            <person name="Puginier C."/>
            <person name="Libourel C."/>
            <person name="Otte J."/>
            <person name="Skaloud P."/>
            <person name="Haon M."/>
            <person name="Grisel S."/>
            <person name="Petersen M."/>
            <person name="Berrin J.G."/>
            <person name="Delaux P.M."/>
            <person name="Dal Grande F."/>
            <person name="Keller J."/>
        </authorList>
    </citation>
    <scope>NUCLEOTIDE SEQUENCE [LARGE SCALE GENOMIC DNA]</scope>
    <source>
        <strain evidence="9 10">SAG 2043</strain>
    </source>
</reference>
<keyword evidence="10" id="KW-1185">Reference proteome</keyword>
<keyword evidence="6" id="KW-0315">Glutamine amidotransferase</keyword>
<dbReference type="InterPro" id="IPR027417">
    <property type="entry name" value="P-loop_NTPase"/>
</dbReference>
<dbReference type="PROSITE" id="PS51274">
    <property type="entry name" value="GATASE_COBBQ"/>
    <property type="match status" value="1"/>
</dbReference>
<dbReference type="Gene3D" id="3.40.50.1980">
    <property type="entry name" value="Nitrogenase molybdenum iron protein domain"/>
    <property type="match status" value="2"/>
</dbReference>
<dbReference type="InterPro" id="IPR029062">
    <property type="entry name" value="Class_I_gatase-like"/>
</dbReference>
<feature type="domain" description="Fe/B12 periplasmic-binding" evidence="8">
    <location>
        <begin position="665"/>
        <end position="957"/>
    </location>
</feature>
<dbReference type="Gene3D" id="3.40.50.880">
    <property type="match status" value="1"/>
</dbReference>
<gene>
    <name evidence="9" type="ORF">WJX72_001237</name>
</gene>
<dbReference type="SUPFAM" id="SSF53807">
    <property type="entry name" value="Helical backbone' metal receptor"/>
    <property type="match status" value="1"/>
</dbReference>
<dbReference type="NCBIfam" id="NF002204">
    <property type="entry name" value="PRK01077.1"/>
    <property type="match status" value="1"/>
</dbReference>
<evidence type="ECO:0000256" key="6">
    <source>
        <dbReference type="ARBA" id="ARBA00022962"/>
    </source>
</evidence>
<dbReference type="Pfam" id="PF01656">
    <property type="entry name" value="CbiA"/>
    <property type="match status" value="1"/>
</dbReference>
<evidence type="ECO:0000256" key="3">
    <source>
        <dbReference type="ARBA" id="ARBA00022741"/>
    </source>
</evidence>
<feature type="region of interest" description="Disordered" evidence="7">
    <location>
        <begin position="624"/>
        <end position="644"/>
    </location>
</feature>
<evidence type="ECO:0000313" key="10">
    <source>
        <dbReference type="Proteomes" id="UP001489004"/>
    </source>
</evidence>
<dbReference type="InterPro" id="IPR004484">
    <property type="entry name" value="CbiA/CobB_synth"/>
</dbReference>
<dbReference type="CDD" id="cd05388">
    <property type="entry name" value="CobB_N"/>
    <property type="match status" value="1"/>
</dbReference>
<dbReference type="PANTHER" id="PTHR43873:SF1">
    <property type="entry name" value="COBYRINATE A,C-DIAMIDE SYNTHASE"/>
    <property type="match status" value="1"/>
</dbReference>
<dbReference type="GO" id="GO:0042242">
    <property type="term" value="F:cobyrinic acid a,c-diamide synthase activity"/>
    <property type="evidence" value="ECO:0007669"/>
    <property type="project" value="InterPro"/>
</dbReference>
<dbReference type="GO" id="GO:0005524">
    <property type="term" value="F:ATP binding"/>
    <property type="evidence" value="ECO:0007669"/>
    <property type="project" value="UniProtKB-KW"/>
</dbReference>
<evidence type="ECO:0000256" key="2">
    <source>
        <dbReference type="ARBA" id="ARBA00022598"/>
    </source>
</evidence>
<feature type="compositionally biased region" description="Basic and acidic residues" evidence="7">
    <location>
        <begin position="538"/>
        <end position="553"/>
    </location>
</feature>
<dbReference type="PANTHER" id="PTHR43873">
    <property type="entry name" value="COBYRINATE A,C-DIAMIDE SYNTHASE"/>
    <property type="match status" value="1"/>
</dbReference>
<dbReference type="EMBL" id="JALJOR010000001">
    <property type="protein sequence ID" value="KAK9828636.1"/>
    <property type="molecule type" value="Genomic_DNA"/>
</dbReference>
<proteinExistence type="inferred from homology"/>
<dbReference type="Pfam" id="PF07685">
    <property type="entry name" value="GATase_3"/>
    <property type="match status" value="1"/>
</dbReference>
<evidence type="ECO:0000256" key="7">
    <source>
        <dbReference type="SAM" id="MobiDB-lite"/>
    </source>
</evidence>
<keyword evidence="5" id="KW-0460">Magnesium</keyword>
<evidence type="ECO:0000256" key="4">
    <source>
        <dbReference type="ARBA" id="ARBA00022840"/>
    </source>
</evidence>
<dbReference type="InterPro" id="IPR002491">
    <property type="entry name" value="ABC_transptr_periplasmic_BD"/>
</dbReference>
<keyword evidence="4" id="KW-0067">ATP-binding</keyword>